<dbReference type="AlphaFoldDB" id="A0AAE1IHB6"/>
<dbReference type="EMBL" id="JAWRVG010000013">
    <property type="protein sequence ID" value="KAK4076739.1"/>
    <property type="molecule type" value="Genomic_DNA"/>
</dbReference>
<dbReference type="Proteomes" id="UP001273209">
    <property type="component" value="Unassembled WGS sequence"/>
</dbReference>
<organism evidence="1 2">
    <name type="scientific">Trichoderma aggressivum f. europaeum</name>
    <dbReference type="NCBI Taxonomy" id="173218"/>
    <lineage>
        <taxon>Eukaryota</taxon>
        <taxon>Fungi</taxon>
        <taxon>Dikarya</taxon>
        <taxon>Ascomycota</taxon>
        <taxon>Pezizomycotina</taxon>
        <taxon>Sordariomycetes</taxon>
        <taxon>Hypocreomycetidae</taxon>
        <taxon>Hypocreales</taxon>
        <taxon>Hypocreaceae</taxon>
        <taxon>Trichoderma</taxon>
    </lineage>
</organism>
<evidence type="ECO:0000313" key="2">
    <source>
        <dbReference type="Proteomes" id="UP001273209"/>
    </source>
</evidence>
<name>A0AAE1IHB6_9HYPO</name>
<gene>
    <name evidence="1" type="ORF">Triagg1_4342</name>
</gene>
<evidence type="ECO:0000313" key="1">
    <source>
        <dbReference type="EMBL" id="KAK4076739.1"/>
    </source>
</evidence>
<protein>
    <submittedName>
        <fullName evidence="1">Uncharacterized protein</fullName>
    </submittedName>
</protein>
<comment type="caution">
    <text evidence="1">The sequence shown here is derived from an EMBL/GenBank/DDBJ whole genome shotgun (WGS) entry which is preliminary data.</text>
</comment>
<proteinExistence type="predicted"/>
<sequence>MHCLVLFQLTNNETALDNLAANLYGCGKISIFRRTYTQQDVDNIKASAFDIVECFSHSNDYVDLIVAKGELDIKPAADGEEEQWFDDVFKCSKFPRGRFKPEKREEEEAS</sequence>
<dbReference type="GeneID" id="87918640"/>
<dbReference type="RefSeq" id="XP_062756849.1">
    <property type="nucleotide sequence ID" value="XM_062898735.1"/>
</dbReference>
<keyword evidence="2" id="KW-1185">Reference proteome</keyword>
<reference evidence="1" key="1">
    <citation type="submission" date="2023-11" db="EMBL/GenBank/DDBJ databases">
        <title>The genome sequences of three competitors of mushroom-forming fungi.</title>
        <authorList>
            <person name="Beijen E."/>
            <person name="Ohm R.A."/>
        </authorList>
    </citation>
    <scope>NUCLEOTIDE SEQUENCE</scope>
    <source>
        <strain evidence="1">CBS 100526</strain>
    </source>
</reference>
<accession>A0AAE1IHB6</accession>